<dbReference type="EC" id="2.3.1.-" evidence="5"/>
<dbReference type="PROSITE" id="PS00101">
    <property type="entry name" value="HEXAPEP_TRANSFERASES"/>
    <property type="match status" value="1"/>
</dbReference>
<evidence type="ECO:0000256" key="5">
    <source>
        <dbReference type="RuleBase" id="RU367021"/>
    </source>
</evidence>
<dbReference type="SMART" id="SM01266">
    <property type="entry name" value="Mac"/>
    <property type="match status" value="1"/>
</dbReference>
<dbReference type="PANTHER" id="PTHR43017:SF1">
    <property type="entry name" value="ACETYLTRANSFERASE YJL218W-RELATED"/>
    <property type="match status" value="1"/>
</dbReference>
<dbReference type="RefSeq" id="WP_215610637.1">
    <property type="nucleotide sequence ID" value="NZ_JADOES010000050.1"/>
</dbReference>
<dbReference type="GO" id="GO:0043886">
    <property type="term" value="F:structural constituent of carboxysome shell"/>
    <property type="evidence" value="ECO:0007669"/>
    <property type="project" value="UniProtKB-ARBA"/>
</dbReference>
<dbReference type="Gene3D" id="2.160.10.10">
    <property type="entry name" value="Hexapeptide repeat proteins"/>
    <property type="match status" value="1"/>
</dbReference>
<evidence type="ECO:0000313" key="8">
    <source>
        <dbReference type="Proteomes" id="UP000717364"/>
    </source>
</evidence>
<reference evidence="7" key="2">
    <citation type="journal article" date="2021" name="Mar. Drugs">
        <title>Genome Reduction and Secondary Metabolism of the Marine Sponge-Associated Cyanobacterium Leptothoe.</title>
        <authorList>
            <person name="Konstantinou D."/>
            <person name="Popin R.V."/>
            <person name="Fewer D.P."/>
            <person name="Sivonen K."/>
            <person name="Gkelis S."/>
        </authorList>
    </citation>
    <scope>NUCLEOTIDE SEQUENCE</scope>
    <source>
        <strain evidence="7">TAU-MAC 1115</strain>
    </source>
</reference>
<dbReference type="CDD" id="cd03357">
    <property type="entry name" value="LbH_MAT_GAT"/>
    <property type="match status" value="1"/>
</dbReference>
<dbReference type="SUPFAM" id="SSF51161">
    <property type="entry name" value="Trimeric LpxA-like enzymes"/>
    <property type="match status" value="1"/>
</dbReference>
<name>A0A947GK52_9CYAN</name>
<evidence type="ECO:0000259" key="6">
    <source>
        <dbReference type="SMART" id="SM01266"/>
    </source>
</evidence>
<dbReference type="GO" id="GO:0031470">
    <property type="term" value="C:carboxysome"/>
    <property type="evidence" value="ECO:0007669"/>
    <property type="project" value="UniProtKB-ARBA"/>
</dbReference>
<dbReference type="InterPro" id="IPR011004">
    <property type="entry name" value="Trimer_LpxA-like_sf"/>
</dbReference>
<reference evidence="7" key="1">
    <citation type="submission" date="2020-11" db="EMBL/GenBank/DDBJ databases">
        <authorList>
            <person name="Konstantinou D."/>
            <person name="Gkelis S."/>
            <person name="Popin R."/>
            <person name="Fewer D."/>
            <person name="Sivonen K."/>
        </authorList>
    </citation>
    <scope>NUCLEOTIDE SEQUENCE</scope>
    <source>
        <strain evidence="7">TAU-MAC 1115</strain>
    </source>
</reference>
<evidence type="ECO:0000256" key="3">
    <source>
        <dbReference type="ARBA" id="ARBA00022737"/>
    </source>
</evidence>
<dbReference type="PANTHER" id="PTHR43017">
    <property type="entry name" value="GALACTOSIDE O-ACETYLTRANSFERASE"/>
    <property type="match status" value="1"/>
</dbReference>
<accession>A0A947GK52</accession>
<evidence type="ECO:0000256" key="1">
    <source>
        <dbReference type="ARBA" id="ARBA00007274"/>
    </source>
</evidence>
<dbReference type="InterPro" id="IPR001451">
    <property type="entry name" value="Hexapep"/>
</dbReference>
<keyword evidence="3" id="KW-0677">Repeat</keyword>
<comment type="caution">
    <text evidence="7">The sequence shown here is derived from an EMBL/GenBank/DDBJ whole genome shotgun (WGS) entry which is preliminary data.</text>
</comment>
<dbReference type="Proteomes" id="UP000717364">
    <property type="component" value="Unassembled WGS sequence"/>
</dbReference>
<dbReference type="GO" id="GO:0008870">
    <property type="term" value="F:galactoside O-acetyltransferase activity"/>
    <property type="evidence" value="ECO:0007669"/>
    <property type="project" value="TreeGrafter"/>
</dbReference>
<dbReference type="InterPro" id="IPR018357">
    <property type="entry name" value="Hexapep_transf_CS"/>
</dbReference>
<dbReference type="Pfam" id="PF12464">
    <property type="entry name" value="Mac"/>
    <property type="match status" value="1"/>
</dbReference>
<feature type="domain" description="Maltose/galactoside acetyltransferase" evidence="6">
    <location>
        <begin position="6"/>
        <end position="60"/>
    </location>
</feature>
<dbReference type="Pfam" id="PF00132">
    <property type="entry name" value="Hexapep"/>
    <property type="match status" value="1"/>
</dbReference>
<keyword evidence="4 5" id="KW-0012">Acyltransferase</keyword>
<evidence type="ECO:0000256" key="2">
    <source>
        <dbReference type="ARBA" id="ARBA00022679"/>
    </source>
</evidence>
<comment type="similarity">
    <text evidence="1 5">Belongs to the transferase hexapeptide repeat family.</text>
</comment>
<dbReference type="EMBL" id="JADOES010000050">
    <property type="protein sequence ID" value="MBT9317575.1"/>
    <property type="molecule type" value="Genomic_DNA"/>
</dbReference>
<keyword evidence="8" id="KW-1185">Reference proteome</keyword>
<evidence type="ECO:0000256" key="4">
    <source>
        <dbReference type="ARBA" id="ARBA00023315"/>
    </source>
</evidence>
<dbReference type="InterPro" id="IPR024688">
    <property type="entry name" value="Mac_dom"/>
</dbReference>
<dbReference type="AlphaFoldDB" id="A0A947GK52"/>
<proteinExistence type="inferred from homology"/>
<protein>
    <recommendedName>
        <fullName evidence="5">Acetyltransferase</fullName>
        <ecNumber evidence="5">2.3.1.-</ecNumber>
    </recommendedName>
</protein>
<sequence>MGKTERQKMLASEPYLSTDPELVTMRQATQHHLHTLNIATPDNLVKCQQILQSLFSNLGAGFDINPPFYCDYGCHIQAGKNLYINVNCTILDCNWVTIGDNVLIAPNVQIYTAYHPTDPAMRLTGVEMAAPITIGNNVWIGGGAIICPGVTIGDNSSIGAGSVVTKNIPANSVAVGSPCRVIRQV</sequence>
<dbReference type="FunFam" id="2.160.10.10:FF:000008">
    <property type="entry name" value="Maltose O-acetyltransferase"/>
    <property type="match status" value="1"/>
</dbReference>
<evidence type="ECO:0000313" key="7">
    <source>
        <dbReference type="EMBL" id="MBT9317575.1"/>
    </source>
</evidence>
<dbReference type="InterPro" id="IPR039369">
    <property type="entry name" value="LacA-like"/>
</dbReference>
<organism evidence="7 8">
    <name type="scientific">Leptothoe spongobia TAU-MAC 1115</name>
    <dbReference type="NCBI Taxonomy" id="1967444"/>
    <lineage>
        <taxon>Bacteria</taxon>
        <taxon>Bacillati</taxon>
        <taxon>Cyanobacteriota</taxon>
        <taxon>Cyanophyceae</taxon>
        <taxon>Nodosilineales</taxon>
        <taxon>Cymatolegaceae</taxon>
        <taxon>Leptothoe</taxon>
        <taxon>Leptothoe spongobia</taxon>
    </lineage>
</organism>
<gene>
    <name evidence="7" type="ORF">IXB50_19305</name>
</gene>
<keyword evidence="2 5" id="KW-0808">Transferase</keyword>